<gene>
    <name evidence="3" type="ORF">CCACVL1_25622</name>
</gene>
<accession>A0A1R3GIX9</accession>
<dbReference type="STRING" id="210143.A0A1R3GIX9"/>
<feature type="domain" description="Disease resistance protein At4g27190-like leucine-rich repeats" evidence="2">
    <location>
        <begin position="43"/>
        <end position="156"/>
    </location>
</feature>
<dbReference type="InterPro" id="IPR057135">
    <property type="entry name" value="At4g27190-like_LRR"/>
</dbReference>
<name>A0A1R3GIX9_COCAP</name>
<dbReference type="PANTHER" id="PTHR36766:SF61">
    <property type="entry name" value="NB-ARC DOMAIN DISEASE RESISTANCE PROTEIN"/>
    <property type="match status" value="1"/>
</dbReference>
<dbReference type="Pfam" id="PF23247">
    <property type="entry name" value="LRR_RPS2"/>
    <property type="match status" value="1"/>
</dbReference>
<dbReference type="SUPFAM" id="SSF52047">
    <property type="entry name" value="RNI-like"/>
    <property type="match status" value="1"/>
</dbReference>
<dbReference type="OrthoDB" id="1001480at2759"/>
<dbReference type="PANTHER" id="PTHR36766">
    <property type="entry name" value="PLANT BROAD-SPECTRUM MILDEW RESISTANCE PROTEIN RPW8"/>
    <property type="match status" value="1"/>
</dbReference>
<evidence type="ECO:0000313" key="3">
    <source>
        <dbReference type="EMBL" id="OMO58017.1"/>
    </source>
</evidence>
<reference evidence="3 4" key="1">
    <citation type="submission" date="2013-09" db="EMBL/GenBank/DDBJ databases">
        <title>Corchorus capsularis genome sequencing.</title>
        <authorList>
            <person name="Alam M."/>
            <person name="Haque M.S."/>
            <person name="Islam M.S."/>
            <person name="Emdad E.M."/>
            <person name="Islam M.M."/>
            <person name="Ahmed B."/>
            <person name="Halim A."/>
            <person name="Hossen Q.M.M."/>
            <person name="Hossain M.Z."/>
            <person name="Ahmed R."/>
            <person name="Khan M.M."/>
            <person name="Islam R."/>
            <person name="Rashid M.M."/>
            <person name="Khan S.A."/>
            <person name="Rahman M.S."/>
            <person name="Alam M."/>
        </authorList>
    </citation>
    <scope>NUCLEOTIDE SEQUENCE [LARGE SCALE GENOMIC DNA]</scope>
    <source>
        <strain evidence="4">cv. CVL-1</strain>
        <tissue evidence="3">Whole seedling</tissue>
    </source>
</reference>
<evidence type="ECO:0000313" key="4">
    <source>
        <dbReference type="Proteomes" id="UP000188268"/>
    </source>
</evidence>
<dbReference type="EMBL" id="AWWV01014262">
    <property type="protein sequence ID" value="OMO58017.1"/>
    <property type="molecule type" value="Genomic_DNA"/>
</dbReference>
<keyword evidence="4" id="KW-1185">Reference proteome</keyword>
<evidence type="ECO:0000256" key="1">
    <source>
        <dbReference type="ARBA" id="ARBA00022821"/>
    </source>
</evidence>
<dbReference type="Gramene" id="OMO58017">
    <property type="protein sequence ID" value="OMO58017"/>
    <property type="gene ID" value="CCACVL1_25622"/>
</dbReference>
<dbReference type="InterPro" id="IPR032675">
    <property type="entry name" value="LRR_dom_sf"/>
</dbReference>
<protein>
    <recommendedName>
        <fullName evidence="2">Disease resistance protein At4g27190-like leucine-rich repeats domain-containing protein</fullName>
    </recommendedName>
</protein>
<dbReference type="GO" id="GO:0006952">
    <property type="term" value="P:defense response"/>
    <property type="evidence" value="ECO:0007669"/>
    <property type="project" value="UniProtKB-KW"/>
</dbReference>
<keyword evidence="1" id="KW-0611">Plant defense</keyword>
<dbReference type="Proteomes" id="UP000188268">
    <property type="component" value="Unassembled WGS sequence"/>
</dbReference>
<organism evidence="3 4">
    <name type="scientific">Corchorus capsularis</name>
    <name type="common">Jute</name>
    <dbReference type="NCBI Taxonomy" id="210143"/>
    <lineage>
        <taxon>Eukaryota</taxon>
        <taxon>Viridiplantae</taxon>
        <taxon>Streptophyta</taxon>
        <taxon>Embryophyta</taxon>
        <taxon>Tracheophyta</taxon>
        <taxon>Spermatophyta</taxon>
        <taxon>Magnoliopsida</taxon>
        <taxon>eudicotyledons</taxon>
        <taxon>Gunneridae</taxon>
        <taxon>Pentapetalae</taxon>
        <taxon>rosids</taxon>
        <taxon>malvids</taxon>
        <taxon>Malvales</taxon>
        <taxon>Malvaceae</taxon>
        <taxon>Grewioideae</taxon>
        <taxon>Apeibeae</taxon>
        <taxon>Corchorus</taxon>
    </lineage>
</organism>
<dbReference type="OMA" id="YCPRLQE"/>
<dbReference type="AlphaFoldDB" id="A0A1R3GIX9"/>
<proteinExistence type="predicted"/>
<comment type="caution">
    <text evidence="3">The sequence shown here is derived from an EMBL/GenBank/DDBJ whole genome shotgun (WGS) entry which is preliminary data.</text>
</comment>
<evidence type="ECO:0000259" key="2">
    <source>
        <dbReference type="Pfam" id="PF23247"/>
    </source>
</evidence>
<dbReference type="Gene3D" id="3.80.10.10">
    <property type="entry name" value="Ribonuclease Inhibitor"/>
    <property type="match status" value="2"/>
</dbReference>
<sequence>MSRDNNSAWFSRDIQPGSWSSLQLLHLYDCNMVESMFGGMEHLRSLRRLVIRYCSRLVSLPTSLKFLTKLEEIEIAGCQNINLRMEPEGEDRDLHLRLKTLTIWGLEVLEDLPRLLLQGSASTFQIMLIRNCPNFKVLPECIQNLTSLRRLELQNCPMLSSLPQGLNRLTALKQVKIQECPALSQNCQPQVGAQWS</sequence>